<keyword evidence="10" id="KW-1185">Reference proteome</keyword>
<dbReference type="GO" id="GO:0006665">
    <property type="term" value="P:sphingolipid metabolic process"/>
    <property type="evidence" value="ECO:0007669"/>
    <property type="project" value="InterPro"/>
</dbReference>
<dbReference type="SUPFAM" id="SSF51445">
    <property type="entry name" value="(Trans)glycosidases"/>
    <property type="match status" value="1"/>
</dbReference>
<feature type="region of interest" description="Disordered" evidence="5">
    <location>
        <begin position="1183"/>
        <end position="1203"/>
    </location>
</feature>
<evidence type="ECO:0000256" key="1">
    <source>
        <dbReference type="ARBA" id="ARBA00005382"/>
    </source>
</evidence>
<evidence type="ECO:0000313" key="9">
    <source>
        <dbReference type="EMBL" id="QHW34725.1"/>
    </source>
</evidence>
<dbReference type="InterPro" id="IPR011658">
    <property type="entry name" value="PA14_dom"/>
</dbReference>
<organism evidence="9 10">
    <name type="scientific">Paenibacillus rhizovicinus</name>
    <dbReference type="NCBI Taxonomy" id="2704463"/>
    <lineage>
        <taxon>Bacteria</taxon>
        <taxon>Bacillati</taxon>
        <taxon>Bacillota</taxon>
        <taxon>Bacilli</taxon>
        <taxon>Bacillales</taxon>
        <taxon>Paenibacillaceae</taxon>
        <taxon>Paenibacillus</taxon>
    </lineage>
</organism>
<comment type="similarity">
    <text evidence="1 4">Belongs to the glycosyl hydrolase 30 family.</text>
</comment>
<dbReference type="InterPro" id="IPR003961">
    <property type="entry name" value="FN3_dom"/>
</dbReference>
<dbReference type="SUPFAM" id="SSF49265">
    <property type="entry name" value="Fibronectin type III"/>
    <property type="match status" value="2"/>
</dbReference>
<proteinExistence type="inferred from homology"/>
<evidence type="ECO:0000256" key="3">
    <source>
        <dbReference type="ARBA" id="ARBA00022801"/>
    </source>
</evidence>
<feature type="domain" description="Fibronectin type-III" evidence="7">
    <location>
        <begin position="1788"/>
        <end position="1876"/>
    </location>
</feature>
<dbReference type="GO" id="GO:0000272">
    <property type="term" value="P:polysaccharide catabolic process"/>
    <property type="evidence" value="ECO:0007669"/>
    <property type="project" value="InterPro"/>
</dbReference>
<evidence type="ECO:0000259" key="7">
    <source>
        <dbReference type="PROSITE" id="PS50853"/>
    </source>
</evidence>
<dbReference type="CDD" id="cd00063">
    <property type="entry name" value="FN3"/>
    <property type="match status" value="3"/>
</dbReference>
<dbReference type="Gene3D" id="2.60.40.10">
    <property type="entry name" value="Immunoglobulins"/>
    <property type="match status" value="4"/>
</dbReference>
<dbReference type="InterPro" id="IPR037524">
    <property type="entry name" value="PA14/GLEYA"/>
</dbReference>
<dbReference type="Pfam" id="PF00041">
    <property type="entry name" value="fn3"/>
    <property type="match status" value="3"/>
</dbReference>
<keyword evidence="3 4" id="KW-0378">Hydrolase</keyword>
<dbReference type="Gene3D" id="3.20.20.80">
    <property type="entry name" value="Glycosidases"/>
    <property type="match status" value="1"/>
</dbReference>
<protein>
    <submittedName>
        <fullName evidence="9">Uncharacterized protein</fullName>
    </submittedName>
</protein>
<keyword evidence="4" id="KW-0326">Glycosidase</keyword>
<dbReference type="Proteomes" id="UP000479114">
    <property type="component" value="Chromosome"/>
</dbReference>
<dbReference type="SMART" id="SM00758">
    <property type="entry name" value="PA14"/>
    <property type="match status" value="1"/>
</dbReference>
<dbReference type="EMBL" id="CP048286">
    <property type="protein sequence ID" value="QHW34725.1"/>
    <property type="molecule type" value="Genomic_DNA"/>
</dbReference>
<dbReference type="Gene3D" id="1.10.1330.10">
    <property type="entry name" value="Dockerin domain"/>
    <property type="match status" value="1"/>
</dbReference>
<evidence type="ECO:0000256" key="4">
    <source>
        <dbReference type="RuleBase" id="RU361188"/>
    </source>
</evidence>
<evidence type="ECO:0000259" key="8">
    <source>
        <dbReference type="PROSITE" id="PS51820"/>
    </source>
</evidence>
<dbReference type="InterPro" id="IPR017853">
    <property type="entry name" value="GH"/>
</dbReference>
<feature type="signal peptide" evidence="6">
    <location>
        <begin position="1"/>
        <end position="32"/>
    </location>
</feature>
<dbReference type="Gene3D" id="2.60.40.680">
    <property type="match status" value="1"/>
</dbReference>
<dbReference type="PANTHER" id="PTHR11069">
    <property type="entry name" value="GLUCOSYLCERAMIDASE"/>
    <property type="match status" value="1"/>
</dbReference>
<dbReference type="SUPFAM" id="SSF49785">
    <property type="entry name" value="Galactose-binding domain-like"/>
    <property type="match status" value="1"/>
</dbReference>
<dbReference type="KEGG" id="prz:GZH47_30635"/>
<dbReference type="PROSITE" id="PS50853">
    <property type="entry name" value="FN3"/>
    <property type="match status" value="3"/>
</dbReference>
<dbReference type="InterPro" id="IPR008979">
    <property type="entry name" value="Galactose-bd-like_sf"/>
</dbReference>
<dbReference type="GO" id="GO:0030246">
    <property type="term" value="F:carbohydrate binding"/>
    <property type="evidence" value="ECO:0007669"/>
    <property type="project" value="InterPro"/>
</dbReference>
<dbReference type="PANTHER" id="PTHR11069:SF38">
    <property type="entry name" value="GLUCURONOXYLANASE XYNC"/>
    <property type="match status" value="1"/>
</dbReference>
<dbReference type="InterPro" id="IPR033453">
    <property type="entry name" value="Glyco_hydro_30_TIM-barrel"/>
</dbReference>
<dbReference type="Gene3D" id="2.60.40.1180">
    <property type="entry name" value="Golgi alpha-mannosidase II"/>
    <property type="match status" value="1"/>
</dbReference>
<name>A0A6C0P8L9_9BACL</name>
<dbReference type="InterPro" id="IPR013780">
    <property type="entry name" value="Glyco_hydro_b"/>
</dbReference>
<dbReference type="Gene3D" id="2.60.120.260">
    <property type="entry name" value="Galactose-binding domain-like"/>
    <property type="match status" value="1"/>
</dbReference>
<dbReference type="InterPro" id="IPR008965">
    <property type="entry name" value="CBM2/CBM3_carb-bd_dom_sf"/>
</dbReference>
<dbReference type="Pfam" id="PF07691">
    <property type="entry name" value="PA14"/>
    <property type="match status" value="1"/>
</dbReference>
<feature type="domain" description="Fibronectin type-III" evidence="7">
    <location>
        <begin position="1452"/>
        <end position="1540"/>
    </location>
</feature>
<keyword evidence="2 6" id="KW-0732">Signal</keyword>
<dbReference type="SUPFAM" id="SSF63446">
    <property type="entry name" value="Type I dockerin domain"/>
    <property type="match status" value="1"/>
</dbReference>
<feature type="domain" description="Fibronectin type-III" evidence="7">
    <location>
        <begin position="1195"/>
        <end position="1282"/>
    </location>
</feature>
<feature type="domain" description="PA14" evidence="8">
    <location>
        <begin position="1281"/>
        <end position="1434"/>
    </location>
</feature>
<dbReference type="PROSITE" id="PS00018">
    <property type="entry name" value="EF_HAND_1"/>
    <property type="match status" value="1"/>
</dbReference>
<gene>
    <name evidence="9" type="ORF">GZH47_30635</name>
</gene>
<dbReference type="InterPro" id="IPR018247">
    <property type="entry name" value="EF_Hand_1_Ca_BS"/>
</dbReference>
<dbReference type="Pfam" id="PF02055">
    <property type="entry name" value="Glyco_hydro_30"/>
    <property type="match status" value="1"/>
</dbReference>
<dbReference type="Gene3D" id="2.60.120.1560">
    <property type="match status" value="1"/>
</dbReference>
<dbReference type="InterPro" id="IPR013783">
    <property type="entry name" value="Ig-like_fold"/>
</dbReference>
<dbReference type="SUPFAM" id="SSF56988">
    <property type="entry name" value="Anthrax protective antigen"/>
    <property type="match status" value="1"/>
</dbReference>
<dbReference type="SUPFAM" id="SSF49384">
    <property type="entry name" value="Carbohydrate-binding domain"/>
    <property type="match status" value="1"/>
</dbReference>
<dbReference type="GO" id="GO:0016020">
    <property type="term" value="C:membrane"/>
    <property type="evidence" value="ECO:0007669"/>
    <property type="project" value="GOC"/>
</dbReference>
<feature type="chain" id="PRO_5025481606" evidence="6">
    <location>
        <begin position="33"/>
        <end position="2073"/>
    </location>
</feature>
<dbReference type="GO" id="GO:0004348">
    <property type="term" value="F:glucosylceramidase activity"/>
    <property type="evidence" value="ECO:0007669"/>
    <property type="project" value="InterPro"/>
</dbReference>
<evidence type="ECO:0000256" key="2">
    <source>
        <dbReference type="ARBA" id="ARBA00022729"/>
    </source>
</evidence>
<sequence>MTWLRKSRRLTAILLSTVLALAVCMPAGIAFADARPTGAALDFENAETAASGWGSDNQYKLTPEDGALKVEGNKNDIWAAFSYQLPGPVDISQHPYTSIRIRSDVDMNFSMYLWDGAQQYSYPKVTPFEVVHAGEFTDITFDFTGQPIDLTNITSVALIANPSTGFKGVFRIDDLKLGDQATAGVNMTNVQPQTTWINAPEQRVLLRNIRNSLGGSGAITLTAASSNTSLIPDPAIAYSGGDTATLTYTPAADQYGQAVITITAAAGGVSRSFSFDITVERNAPPTFANVADLDVRAGEAQAIQLGDIDDGNPGARQQLTITAVSSEPSIVPDPVVHHNGDDRWGSLTITPPANATGEADITVTIQDDGGTVSGGTDTATKTFHVRVFGSLNHVPTIGSVSDVIVDENGTATVTIAGLSDGDSGTQHLTLSAASSDTTLVPTPSIQYAQGDTTAQLTLQAAGAPGEANITVTAADDGGGTGNNGHLSVQTTFKVKVRVAPLLGMTENFDDGTYSSHWGNNGNDGVHALSVQDGVLRLDINKANYPWAGLWYSLPKEMDLSSNPYISIKMKTDQPSKDVMLFLWDANGKYTTGTPGAITKTVTGDMTQYEYDFNGHFNAGDGSKLDPTRITAIMWTFAPGESNWQGTFYFDDFKVGNEADKPPISATLNDLPDKTLPRDAGAQSIALTGLGNGAGDNEAVTVTAVSDNPSLIPNPVVAPVAGGASSLSFTPASGATGSAVITVTASASGSASIVKTFKVTVLDTGALSPVTVTLNRARTFQTMDGMGGFVSADDQPAKTEQYVQMANDLGVTIARFGVIDNDFEPVNDNSDPNVTNYAAFNTDAVPWRTMKAFKEETSVDKFILTMWSPAWWLKKNKWVSAQNWATDNVIDPIYYKEYAEELVAIVKTIKEKAGIDLYGISLQNEPEFNEPYASAQVSPTQYRDLIKVVGPLFRAEGLTTKIFMPEALIQQNHLADYVNAINADPEAAKYVDIFAVHNYDADGIHVGGPGADGWKLIKSLSLQSPAKTRWMTETSGMPGTWEGGMILAANIYQALYYGDASAWVFWSMGDNFNTNGQPNPLYAVSKQFYKHIQPGMTRIGANSQAEDVLSLAFEDPAAHKLTTVLINTGSEARLVSLQGSELPDTYTYDLSSQGRSFERQADVTDGQLLLPANSIATLYSDETLAAPSDDSEPPTVPTGVTATANDDGTVSLQWTASTDNVGVMGYDVYAGAEKLNAAVIASASYTATGLVPASNYTFTVKAIDGAGNESAASSPASVRTKNGGNGIVREYWLNVPGSSVSDIPLDTPPTGKDLLSSFQASTDWNDNYAARVRGYVTPSQSGDYTFYIASDDNSELWLSTSDDPANKQKIASVNSYTAPGEWTKLPSQQSAAVTLTAGTKYYIEALYKEGGGGDNLSVGWTGPGISDITVIPGANLSPYVPEPANGDTEAPSAPSNVQAGQPTANAVTLTWTASTDNVGVTGYDVYNGATKVNAQPVTSTSFQVTALAPSTAYVFTVIALDAAGNASSASSPVSVTTTTDGSGNGALLAYSPFDMPAGALQGAADGFGWREPWQVQNGNTDIPGYNAAAEHPLSYPLLEQSGLHAVGGSHYLTAYRDLDRDDTFKDYAVDGKIGKPGTTLYYSALVRYDISTDLNLWVGFGDIVTNYLSAGFYGEPSKSNGARYWSLKLGNQIVQTTKPVVPGEATLLVAKVELGSTNRVSLYVNPASLAGAEPATDDAQAESTGSLTFRAMNFYTGDNPGTGSVDELRVGTSFASVTPAVTDTEAPGMPTGLTVTSQDATSVALAWTAPADNVGVVGYDVYDGTDKLNTDTITSASYTVSNLQTGSAHAFTVKAIDAAGNASQPSDPLTVQVSAPSSAETFALTASKPLVAIGESFEVTVTDNGASDVNGFRLGIGYDPNQFELTGFHAAPQFAADNEIELTASGSAGSQLIAGSLTAPDQGKSGTLPLLVLAFKAIGTAQPGQIALKQGSSVSMLDASTGIASADLTVGVRSANADLANTGDGVNIGDLIAIASAYNKPAAYNARLDMNGDGVIDAIDLAFVANALFGMGRL</sequence>
<dbReference type="InterPro" id="IPR036439">
    <property type="entry name" value="Dockerin_dom_sf"/>
</dbReference>
<feature type="region of interest" description="Disordered" evidence="5">
    <location>
        <begin position="1440"/>
        <end position="1459"/>
    </location>
</feature>
<dbReference type="InterPro" id="IPR001139">
    <property type="entry name" value="Glyco_hydro_30"/>
</dbReference>
<dbReference type="InterPro" id="IPR036116">
    <property type="entry name" value="FN3_sf"/>
</dbReference>
<evidence type="ECO:0000313" key="10">
    <source>
        <dbReference type="Proteomes" id="UP000479114"/>
    </source>
</evidence>
<accession>A0A6C0P8L9</accession>
<evidence type="ECO:0000256" key="5">
    <source>
        <dbReference type="SAM" id="MobiDB-lite"/>
    </source>
</evidence>
<dbReference type="SMART" id="SM00060">
    <property type="entry name" value="FN3"/>
    <property type="match status" value="3"/>
</dbReference>
<dbReference type="PROSITE" id="PS51820">
    <property type="entry name" value="PA14"/>
    <property type="match status" value="1"/>
</dbReference>
<evidence type="ECO:0000256" key="6">
    <source>
        <dbReference type="SAM" id="SignalP"/>
    </source>
</evidence>
<dbReference type="RefSeq" id="WP_162644877.1">
    <property type="nucleotide sequence ID" value="NZ_CP048286.1"/>
</dbReference>
<reference evidence="9 10" key="1">
    <citation type="submission" date="2020-02" db="EMBL/GenBank/DDBJ databases">
        <title>Paenibacillus sp. nov., isolated from rhizosphere soil of tomato.</title>
        <authorList>
            <person name="Weon H.-Y."/>
            <person name="Lee S.A."/>
        </authorList>
    </citation>
    <scope>NUCLEOTIDE SEQUENCE [LARGE SCALE GENOMIC DNA]</scope>
    <source>
        <strain evidence="9 10">14171R-81</strain>
    </source>
</reference>
<dbReference type="CDD" id="cd08547">
    <property type="entry name" value="Type_II_cohesin"/>
    <property type="match status" value="1"/>
</dbReference>